<evidence type="ECO:0000256" key="1">
    <source>
        <dbReference type="ARBA" id="ARBA00004138"/>
    </source>
</evidence>
<evidence type="ECO:0000256" key="2">
    <source>
        <dbReference type="ARBA" id="ARBA00004496"/>
    </source>
</evidence>
<evidence type="ECO:0000256" key="7">
    <source>
        <dbReference type="ARBA" id="ARBA00023069"/>
    </source>
</evidence>
<comment type="subcellular location">
    <subcellularLocation>
        <location evidence="1">Cell projection</location>
        <location evidence="1">Cilium</location>
    </subcellularLocation>
    <subcellularLocation>
        <location evidence="2">Cytoplasm</location>
    </subcellularLocation>
</comment>
<evidence type="ECO:0000256" key="8">
    <source>
        <dbReference type="ARBA" id="ARBA00023273"/>
    </source>
</evidence>
<keyword evidence="13" id="KW-1185">Reference proteome</keyword>
<feature type="domain" description="BART" evidence="11">
    <location>
        <begin position="59"/>
        <end position="119"/>
    </location>
</feature>
<comment type="similarity">
    <text evidence="3">Belongs to the CFAP36 family.</text>
</comment>
<evidence type="ECO:0000313" key="12">
    <source>
        <dbReference type="EMBL" id="CAJ0929479.1"/>
    </source>
</evidence>
<evidence type="ECO:0000256" key="4">
    <source>
        <dbReference type="ARBA" id="ARBA00021815"/>
    </source>
</evidence>
<evidence type="ECO:0000256" key="3">
    <source>
        <dbReference type="ARBA" id="ARBA00007460"/>
    </source>
</evidence>
<dbReference type="InterPro" id="IPR023379">
    <property type="entry name" value="BART_dom"/>
</dbReference>
<evidence type="ECO:0000256" key="9">
    <source>
        <dbReference type="ARBA" id="ARBA00031593"/>
    </source>
</evidence>
<dbReference type="Proteomes" id="UP001176940">
    <property type="component" value="Unassembled WGS sequence"/>
</dbReference>
<feature type="compositionally biased region" description="Basic and acidic residues" evidence="10">
    <location>
        <begin position="169"/>
        <end position="178"/>
    </location>
</feature>
<protein>
    <recommendedName>
        <fullName evidence="4">Cilia- and flagella-associated protein 36</fullName>
    </recommendedName>
    <alternativeName>
        <fullName evidence="9">Coiled-coil domain-containing protein 104</fullName>
    </alternativeName>
</protein>
<keyword evidence="8" id="KW-0966">Cell projection</keyword>
<evidence type="ECO:0000256" key="5">
    <source>
        <dbReference type="ARBA" id="ARBA00022490"/>
    </source>
</evidence>
<evidence type="ECO:0000256" key="6">
    <source>
        <dbReference type="ARBA" id="ARBA00023054"/>
    </source>
</evidence>
<dbReference type="InterPro" id="IPR038888">
    <property type="entry name" value="CFAP36"/>
</dbReference>
<dbReference type="Pfam" id="PF11527">
    <property type="entry name" value="ARL2_Bind_BART"/>
    <property type="match status" value="1"/>
</dbReference>
<dbReference type="EMBL" id="CAUEEQ010005891">
    <property type="protein sequence ID" value="CAJ0929479.1"/>
    <property type="molecule type" value="Genomic_DNA"/>
</dbReference>
<organism evidence="12 13">
    <name type="scientific">Ranitomeya imitator</name>
    <name type="common">mimic poison frog</name>
    <dbReference type="NCBI Taxonomy" id="111125"/>
    <lineage>
        <taxon>Eukaryota</taxon>
        <taxon>Metazoa</taxon>
        <taxon>Chordata</taxon>
        <taxon>Craniata</taxon>
        <taxon>Vertebrata</taxon>
        <taxon>Euteleostomi</taxon>
        <taxon>Amphibia</taxon>
        <taxon>Batrachia</taxon>
        <taxon>Anura</taxon>
        <taxon>Neobatrachia</taxon>
        <taxon>Hyloidea</taxon>
        <taxon>Dendrobatidae</taxon>
        <taxon>Dendrobatinae</taxon>
        <taxon>Ranitomeya</taxon>
    </lineage>
</organism>
<keyword evidence="7" id="KW-0969">Cilium</keyword>
<keyword evidence="5" id="KW-0963">Cytoplasm</keyword>
<accession>A0ABN9KZN6</accession>
<sequence length="393" mass="45022">MENIIGSSLLPKYFGKNISFYNFHFDIQIFEIVIPKTIGKIGGLSTALQYAVDKPLMPVEKLIQEHLTEMGISEEQFQQACISPLTQTPDIKNMLQSVVAVEDFLVFKEMMLQKNLELQLQAIQIIQQQNGDLPECLKNGTDFISDLEQEEIKMISEALRISREEYEQEQLRRKDKNGSDVNKNLPKMSTHNKMTSPESEQVKPLQTIERSLSEEERPYKPPSVRFKELSSTEAAEAWMEQARKEAGIQGTLTDLNQTEKEQLRERAEYLKQKRAELIARKADSRKGTQSTEDQMEKASCSRQLQKEMTEEELKNLQKRKQLAEKLKEEVINKSNIAPLSGNKYALIRGKVIYSNILINVVIRHAQFALSFELTAQAPGTFRKEMEEAHGGPE</sequence>
<proteinExistence type="inferred from homology"/>
<dbReference type="PANTHER" id="PTHR21532">
    <property type="entry name" value="PHOSPHODIESTERASE HL"/>
    <property type="match status" value="1"/>
</dbReference>
<feature type="region of interest" description="Disordered" evidence="10">
    <location>
        <begin position="169"/>
        <end position="205"/>
    </location>
</feature>
<keyword evidence="6" id="KW-0175">Coiled coil</keyword>
<evidence type="ECO:0000313" key="13">
    <source>
        <dbReference type="Proteomes" id="UP001176940"/>
    </source>
</evidence>
<dbReference type="Gene3D" id="1.20.1520.10">
    <property type="entry name" value="ADP-ribosylation factor-like 2-binding protein, domain"/>
    <property type="match status" value="1"/>
</dbReference>
<evidence type="ECO:0000256" key="10">
    <source>
        <dbReference type="SAM" id="MobiDB-lite"/>
    </source>
</evidence>
<name>A0ABN9KZN6_9NEOB</name>
<evidence type="ECO:0000259" key="11">
    <source>
        <dbReference type="Pfam" id="PF11527"/>
    </source>
</evidence>
<dbReference type="InterPro" id="IPR042541">
    <property type="entry name" value="BART_sf"/>
</dbReference>
<feature type="compositionally biased region" description="Polar residues" evidence="10">
    <location>
        <begin position="179"/>
        <end position="199"/>
    </location>
</feature>
<comment type="caution">
    <text evidence="12">The sequence shown here is derived from an EMBL/GenBank/DDBJ whole genome shotgun (WGS) entry which is preliminary data.</text>
</comment>
<feature type="region of interest" description="Disordered" evidence="10">
    <location>
        <begin position="281"/>
        <end position="302"/>
    </location>
</feature>
<reference evidence="12" key="1">
    <citation type="submission" date="2023-07" db="EMBL/GenBank/DDBJ databases">
        <authorList>
            <person name="Stuckert A."/>
        </authorList>
    </citation>
    <scope>NUCLEOTIDE SEQUENCE</scope>
</reference>
<gene>
    <name evidence="12" type="ORF">RIMI_LOCUS3832527</name>
</gene>
<dbReference type="PANTHER" id="PTHR21532:SF0">
    <property type="entry name" value="CILIA- AND FLAGELLA-ASSOCIATED PROTEIN 36"/>
    <property type="match status" value="1"/>
</dbReference>